<name>A0A5J4R1I4_9ZZZZ</name>
<sequence length="51" mass="6152">MWKDLRFNVSLIYFMKNNKKMYRTLKASGFCLENACLSSIIKVNQLYNYSY</sequence>
<protein>
    <submittedName>
        <fullName evidence="1">Uncharacterized protein</fullName>
    </submittedName>
</protein>
<proteinExistence type="predicted"/>
<gene>
    <name evidence="1" type="ORF">EZS27_024111</name>
</gene>
<evidence type="ECO:0000313" key="1">
    <source>
        <dbReference type="EMBL" id="KAA6326831.1"/>
    </source>
</evidence>
<organism evidence="1">
    <name type="scientific">termite gut metagenome</name>
    <dbReference type="NCBI Taxonomy" id="433724"/>
    <lineage>
        <taxon>unclassified sequences</taxon>
        <taxon>metagenomes</taxon>
        <taxon>organismal metagenomes</taxon>
    </lineage>
</organism>
<accession>A0A5J4R1I4</accession>
<reference evidence="1" key="1">
    <citation type="submission" date="2019-03" db="EMBL/GenBank/DDBJ databases">
        <title>Single cell metagenomics reveals metabolic interactions within the superorganism composed of flagellate Streblomastix strix and complex community of Bacteroidetes bacteria on its surface.</title>
        <authorList>
            <person name="Treitli S.C."/>
            <person name="Kolisko M."/>
            <person name="Husnik F."/>
            <person name="Keeling P."/>
            <person name="Hampl V."/>
        </authorList>
    </citation>
    <scope>NUCLEOTIDE SEQUENCE</scope>
    <source>
        <strain evidence="1">STM</strain>
    </source>
</reference>
<dbReference type="AlphaFoldDB" id="A0A5J4R1I4"/>
<comment type="caution">
    <text evidence="1">The sequence shown here is derived from an EMBL/GenBank/DDBJ whole genome shotgun (WGS) entry which is preliminary data.</text>
</comment>
<dbReference type="EMBL" id="SNRY01002094">
    <property type="protein sequence ID" value="KAA6326831.1"/>
    <property type="molecule type" value="Genomic_DNA"/>
</dbReference>